<evidence type="ECO:0000256" key="3">
    <source>
        <dbReference type="ARBA" id="ARBA00023163"/>
    </source>
</evidence>
<keyword evidence="2 5" id="KW-0238">DNA-binding</keyword>
<accession>A0A5S5DT58</accession>
<feature type="domain" description="HTH araC/xylS-type" evidence="4">
    <location>
        <begin position="221"/>
        <end position="319"/>
    </location>
</feature>
<name>A0A5S5DT58_9FLAO</name>
<comment type="caution">
    <text evidence="5">The sequence shown here is derived from an EMBL/GenBank/DDBJ whole genome shotgun (WGS) entry which is preliminary data.</text>
</comment>
<evidence type="ECO:0000313" key="5">
    <source>
        <dbReference type="EMBL" id="TYP98196.1"/>
    </source>
</evidence>
<dbReference type="PROSITE" id="PS00041">
    <property type="entry name" value="HTH_ARAC_FAMILY_1"/>
    <property type="match status" value="1"/>
</dbReference>
<evidence type="ECO:0000259" key="4">
    <source>
        <dbReference type="PROSITE" id="PS01124"/>
    </source>
</evidence>
<dbReference type="AlphaFoldDB" id="A0A5S5DT58"/>
<dbReference type="InterPro" id="IPR009057">
    <property type="entry name" value="Homeodomain-like_sf"/>
</dbReference>
<dbReference type="SMART" id="SM00342">
    <property type="entry name" value="HTH_ARAC"/>
    <property type="match status" value="1"/>
</dbReference>
<dbReference type="GO" id="GO:0043565">
    <property type="term" value="F:sequence-specific DNA binding"/>
    <property type="evidence" value="ECO:0007669"/>
    <property type="project" value="InterPro"/>
</dbReference>
<protein>
    <submittedName>
        <fullName evidence="5">AraC-like DNA-binding protein</fullName>
    </submittedName>
</protein>
<dbReference type="PRINTS" id="PR00032">
    <property type="entry name" value="HTHARAC"/>
</dbReference>
<organism evidence="5 6">
    <name type="scientific">Tenacibaculum adriaticum</name>
    <dbReference type="NCBI Taxonomy" id="413713"/>
    <lineage>
        <taxon>Bacteria</taxon>
        <taxon>Pseudomonadati</taxon>
        <taxon>Bacteroidota</taxon>
        <taxon>Flavobacteriia</taxon>
        <taxon>Flavobacteriales</taxon>
        <taxon>Flavobacteriaceae</taxon>
        <taxon>Tenacibaculum</taxon>
    </lineage>
</organism>
<keyword evidence="6" id="KW-1185">Reference proteome</keyword>
<gene>
    <name evidence="5" type="ORF">C7447_103366</name>
</gene>
<keyword evidence="3" id="KW-0804">Transcription</keyword>
<dbReference type="InterPro" id="IPR020449">
    <property type="entry name" value="Tscrpt_reg_AraC-type_HTH"/>
</dbReference>
<dbReference type="RefSeq" id="WP_170245993.1">
    <property type="nucleotide sequence ID" value="NZ_VNIA01000003.1"/>
</dbReference>
<evidence type="ECO:0000256" key="1">
    <source>
        <dbReference type="ARBA" id="ARBA00023015"/>
    </source>
</evidence>
<dbReference type="InterPro" id="IPR018060">
    <property type="entry name" value="HTH_AraC"/>
</dbReference>
<dbReference type="PANTHER" id="PTHR47893:SF1">
    <property type="entry name" value="REGULATORY PROTEIN PCHR"/>
    <property type="match status" value="1"/>
</dbReference>
<dbReference type="Proteomes" id="UP000323136">
    <property type="component" value="Unassembled WGS sequence"/>
</dbReference>
<reference evidence="5 6" key="1">
    <citation type="submission" date="2019-07" db="EMBL/GenBank/DDBJ databases">
        <title>Genomic Encyclopedia of Type Strains, Phase IV (KMG-IV): sequencing the most valuable type-strain genomes for metagenomic binning, comparative biology and taxonomic classification.</title>
        <authorList>
            <person name="Goeker M."/>
        </authorList>
    </citation>
    <scope>NUCLEOTIDE SEQUENCE [LARGE SCALE GENOMIC DNA]</scope>
    <source>
        <strain evidence="5 6">DSM 18961</strain>
    </source>
</reference>
<dbReference type="PANTHER" id="PTHR47893">
    <property type="entry name" value="REGULATORY PROTEIN PCHR"/>
    <property type="match status" value="1"/>
</dbReference>
<dbReference type="EMBL" id="VNIA01000003">
    <property type="protein sequence ID" value="TYP98196.1"/>
    <property type="molecule type" value="Genomic_DNA"/>
</dbReference>
<dbReference type="InterPro" id="IPR053142">
    <property type="entry name" value="PchR_regulatory_protein"/>
</dbReference>
<dbReference type="InterPro" id="IPR018062">
    <property type="entry name" value="HTH_AraC-typ_CS"/>
</dbReference>
<evidence type="ECO:0000256" key="2">
    <source>
        <dbReference type="ARBA" id="ARBA00023125"/>
    </source>
</evidence>
<dbReference type="SUPFAM" id="SSF46689">
    <property type="entry name" value="Homeodomain-like"/>
    <property type="match status" value="2"/>
</dbReference>
<dbReference type="Gene3D" id="1.10.10.60">
    <property type="entry name" value="Homeodomain-like"/>
    <property type="match status" value="2"/>
</dbReference>
<dbReference type="PROSITE" id="PS01124">
    <property type="entry name" value="HTH_ARAC_FAMILY_2"/>
    <property type="match status" value="1"/>
</dbReference>
<dbReference type="GO" id="GO:0003700">
    <property type="term" value="F:DNA-binding transcription factor activity"/>
    <property type="evidence" value="ECO:0007669"/>
    <property type="project" value="InterPro"/>
</dbReference>
<keyword evidence="1" id="KW-0805">Transcription regulation</keyword>
<proteinExistence type="predicted"/>
<evidence type="ECO:0000313" key="6">
    <source>
        <dbReference type="Proteomes" id="UP000323136"/>
    </source>
</evidence>
<sequence length="323" mass="37303">MKLNVVGEIGFMESFASLLNTTVENNGKIIIPEQFGKGYLQGFYFNTDLRMIIRNYELKEDMLIKKTSVPNSTERIIISFKNLFLSNKENINSDKKLLPSVQVFSGNLDSEMFFPSMTKFRTIVISIEVAYLKKLLKGDFENKILETITGKKQSFLFEELIPPSIHKIANEMAETKIPIALTTFYFKVKAEELICLLFAELLKREKTTIAALNIDDVQTIYKIRDTIIAQLNVPPNLNELAMQANFSKSKLKRLFKQIFGISFFHYYQAFRMKEAALLLKERKLSVSEVGYQMGFSNLSHFTRVFEEHIGMKPKKYSMEVNIN</sequence>
<dbReference type="Pfam" id="PF12833">
    <property type="entry name" value="HTH_18"/>
    <property type="match status" value="1"/>
</dbReference>